<organism evidence="1 2">
    <name type="scientific">Extremus antarcticus</name>
    <dbReference type="NCBI Taxonomy" id="702011"/>
    <lineage>
        <taxon>Eukaryota</taxon>
        <taxon>Fungi</taxon>
        <taxon>Dikarya</taxon>
        <taxon>Ascomycota</taxon>
        <taxon>Pezizomycotina</taxon>
        <taxon>Dothideomycetes</taxon>
        <taxon>Dothideomycetidae</taxon>
        <taxon>Mycosphaerellales</taxon>
        <taxon>Extremaceae</taxon>
        <taxon>Extremus</taxon>
    </lineage>
</organism>
<gene>
    <name evidence="1" type="ORF">LTR09_008542</name>
</gene>
<dbReference type="PANTHER" id="PTHR43781">
    <property type="entry name" value="SACCHAROPINE DEHYDROGENASE"/>
    <property type="match status" value="1"/>
</dbReference>
<dbReference type="Proteomes" id="UP001271007">
    <property type="component" value="Unassembled WGS sequence"/>
</dbReference>
<dbReference type="InterPro" id="IPR036291">
    <property type="entry name" value="NAD(P)-bd_dom_sf"/>
</dbReference>
<dbReference type="EMBL" id="JAWDJX010000034">
    <property type="protein sequence ID" value="KAK3050153.1"/>
    <property type="molecule type" value="Genomic_DNA"/>
</dbReference>
<dbReference type="PANTHER" id="PTHR43781:SF1">
    <property type="entry name" value="SACCHAROPINE DEHYDROGENASE"/>
    <property type="match status" value="1"/>
</dbReference>
<evidence type="ECO:0000313" key="2">
    <source>
        <dbReference type="Proteomes" id="UP001271007"/>
    </source>
</evidence>
<dbReference type="Gene3D" id="3.40.50.720">
    <property type="entry name" value="NAD(P)-binding Rossmann-like Domain"/>
    <property type="match status" value="1"/>
</dbReference>
<comment type="caution">
    <text evidence="1">The sequence shown here is derived from an EMBL/GenBank/DDBJ whole genome shotgun (WGS) entry which is preliminary data.</text>
</comment>
<dbReference type="AlphaFoldDB" id="A0AAJ0DHB3"/>
<reference evidence="1" key="1">
    <citation type="submission" date="2023-04" db="EMBL/GenBank/DDBJ databases">
        <title>Black Yeasts Isolated from many extreme environments.</title>
        <authorList>
            <person name="Coleine C."/>
            <person name="Stajich J.E."/>
            <person name="Selbmann L."/>
        </authorList>
    </citation>
    <scope>NUCLEOTIDE SEQUENCE</scope>
    <source>
        <strain evidence="1">CCFEE 5312</strain>
    </source>
</reference>
<dbReference type="SUPFAM" id="SSF51735">
    <property type="entry name" value="NAD(P)-binding Rossmann-fold domains"/>
    <property type="match status" value="1"/>
</dbReference>
<keyword evidence="2" id="KW-1185">Reference proteome</keyword>
<evidence type="ECO:0008006" key="3">
    <source>
        <dbReference type="Google" id="ProtNLM"/>
    </source>
</evidence>
<proteinExistence type="predicted"/>
<name>A0AAJ0DHB3_9PEZI</name>
<protein>
    <recommendedName>
        <fullName evidence="3">Saccharopine dehydrogenase NADP binding domain-containing protein</fullName>
    </recommendedName>
</protein>
<evidence type="ECO:0000313" key="1">
    <source>
        <dbReference type="EMBL" id="KAK3050153.1"/>
    </source>
</evidence>
<sequence length="334" mass="34716">MAQLLIYGATGYTGRLISDQAESMGLDFIDSVLATSTALGVPSRVFDLVDEAVIDDNLVGITVLLNCAGPFQQTAKRLTNACIRNRVHYLDTSAELISYDYAEQNDTAAKAAGVMLIPGCGGSTAMLGCPAARILDRIDGPVVSVDLALDVSGPMSRGSAITASQNIKAETLKRYDGALTSRKATDTALFDFGQGPVDCFPVTLPDLVTVHKFFGVPTIRTFAHASGTAFPSGDLEALPAGPTAEERDASPYDAAISVTTASGDVQRATLHSVNGYTYIAIVSAEAARRVLAGQVVPGFQMSAIPFGSDFADSVAGDVVSSIAFSSPSSTARST</sequence>
<accession>A0AAJ0DHB3</accession>